<dbReference type="HOGENOM" id="CLU_3086473_0_0_1"/>
<reference evidence="2" key="1">
    <citation type="journal article" date="2002" name="Science">
        <title>The draft genome of Ciona intestinalis: insights into chordate and vertebrate origins.</title>
        <authorList>
            <person name="Dehal P."/>
            <person name="Satou Y."/>
            <person name="Campbell R.K."/>
            <person name="Chapman J."/>
            <person name="Degnan B."/>
            <person name="De Tomaso A."/>
            <person name="Davidson B."/>
            <person name="Di Gregorio A."/>
            <person name="Gelpke M."/>
            <person name="Goodstein D.M."/>
            <person name="Harafuji N."/>
            <person name="Hastings K.E."/>
            <person name="Ho I."/>
            <person name="Hotta K."/>
            <person name="Huang W."/>
            <person name="Kawashima T."/>
            <person name="Lemaire P."/>
            <person name="Martinez D."/>
            <person name="Meinertzhagen I.A."/>
            <person name="Necula S."/>
            <person name="Nonaka M."/>
            <person name="Putnam N."/>
            <person name="Rash S."/>
            <person name="Saiga H."/>
            <person name="Satake M."/>
            <person name="Terry A."/>
            <person name="Yamada L."/>
            <person name="Wang H.G."/>
            <person name="Awazu S."/>
            <person name="Azumi K."/>
            <person name="Boore J."/>
            <person name="Branno M."/>
            <person name="Chin-Bow S."/>
            <person name="DeSantis R."/>
            <person name="Doyle S."/>
            <person name="Francino P."/>
            <person name="Keys D.N."/>
            <person name="Haga S."/>
            <person name="Hayashi H."/>
            <person name="Hino K."/>
            <person name="Imai K.S."/>
            <person name="Inaba K."/>
            <person name="Kano S."/>
            <person name="Kobayashi K."/>
            <person name="Kobayashi M."/>
            <person name="Lee B.I."/>
            <person name="Makabe K.W."/>
            <person name="Manohar C."/>
            <person name="Matassi G."/>
            <person name="Medina M."/>
            <person name="Mochizuki Y."/>
            <person name="Mount S."/>
            <person name="Morishita T."/>
            <person name="Miura S."/>
            <person name="Nakayama A."/>
            <person name="Nishizaka S."/>
            <person name="Nomoto H."/>
            <person name="Ohta F."/>
            <person name="Oishi K."/>
            <person name="Rigoutsos I."/>
            <person name="Sano M."/>
            <person name="Sasaki A."/>
            <person name="Sasakura Y."/>
            <person name="Shoguchi E."/>
            <person name="Shin-i T."/>
            <person name="Spagnuolo A."/>
            <person name="Stainier D."/>
            <person name="Suzuki M.M."/>
            <person name="Tassy O."/>
            <person name="Takatori N."/>
            <person name="Tokuoka M."/>
            <person name="Yagi K."/>
            <person name="Yoshizaki F."/>
            <person name="Wada S."/>
            <person name="Zhang C."/>
            <person name="Hyatt P.D."/>
            <person name="Larimer F."/>
            <person name="Detter C."/>
            <person name="Doggett N."/>
            <person name="Glavina T."/>
            <person name="Hawkins T."/>
            <person name="Richardson P."/>
            <person name="Lucas S."/>
            <person name="Kohara Y."/>
            <person name="Levine M."/>
            <person name="Satoh N."/>
            <person name="Rokhsar D.S."/>
        </authorList>
    </citation>
    <scope>NUCLEOTIDE SEQUENCE [LARGE SCALE GENOMIC DNA]</scope>
</reference>
<evidence type="ECO:0000313" key="2">
    <source>
        <dbReference type="Proteomes" id="UP000008144"/>
    </source>
</evidence>
<proteinExistence type="predicted"/>
<evidence type="ECO:0000313" key="1">
    <source>
        <dbReference type="Ensembl" id="ENSCINP00000034976.1"/>
    </source>
</evidence>
<reference evidence="1" key="3">
    <citation type="submission" date="2025-08" db="UniProtKB">
        <authorList>
            <consortium name="Ensembl"/>
        </authorList>
    </citation>
    <scope>IDENTIFICATION</scope>
</reference>
<sequence length="52" mass="6008">MIRLFQTLVHGFNIGMIQQSKKIHNLQTQNMNCTVTCSSLNVPLFKKFENPN</sequence>
<accession>H2XZ92</accession>
<keyword evidence="2" id="KW-1185">Reference proteome</keyword>
<name>H2XZ92_CIOIN</name>
<dbReference type="AlphaFoldDB" id="H2XZ92"/>
<dbReference type="Ensembl" id="ENSCINT00000032603.1">
    <property type="protein sequence ID" value="ENSCINP00000034976.1"/>
    <property type="gene ID" value="ENSCING00000020183.1"/>
</dbReference>
<dbReference type="InParanoid" id="H2XZ92"/>
<dbReference type="Proteomes" id="UP000008144">
    <property type="component" value="Chromosome 11"/>
</dbReference>
<dbReference type="EMBL" id="EAAA01000798">
    <property type="status" value="NOT_ANNOTATED_CDS"/>
    <property type="molecule type" value="Genomic_DNA"/>
</dbReference>
<organism evidence="1 2">
    <name type="scientific">Ciona intestinalis</name>
    <name type="common">Transparent sea squirt</name>
    <name type="synonym">Ascidia intestinalis</name>
    <dbReference type="NCBI Taxonomy" id="7719"/>
    <lineage>
        <taxon>Eukaryota</taxon>
        <taxon>Metazoa</taxon>
        <taxon>Chordata</taxon>
        <taxon>Tunicata</taxon>
        <taxon>Ascidiacea</taxon>
        <taxon>Phlebobranchia</taxon>
        <taxon>Cionidae</taxon>
        <taxon>Ciona</taxon>
    </lineage>
</organism>
<protein>
    <submittedName>
        <fullName evidence="1">Uncharacterized protein</fullName>
    </submittedName>
</protein>
<reference evidence="1" key="2">
    <citation type="journal article" date="2008" name="Genome Biol.">
        <title>Improved genome assembly and evidence-based global gene model set for the chordate Ciona intestinalis: new insight into intron and operon populations.</title>
        <authorList>
            <person name="Satou Y."/>
            <person name="Mineta K."/>
            <person name="Ogasawara M."/>
            <person name="Sasakura Y."/>
            <person name="Shoguchi E."/>
            <person name="Ueno K."/>
            <person name="Yamada L."/>
            <person name="Matsumoto J."/>
            <person name="Wasserscheid J."/>
            <person name="Dewar K."/>
            <person name="Wiley G.B."/>
            <person name="Macmil S.L."/>
            <person name="Roe B.A."/>
            <person name="Zeller R.W."/>
            <person name="Hastings K.E."/>
            <person name="Lemaire P."/>
            <person name="Lindquist E."/>
            <person name="Endo T."/>
            <person name="Hotta K."/>
            <person name="Inaba K."/>
        </authorList>
    </citation>
    <scope>NUCLEOTIDE SEQUENCE [LARGE SCALE GENOMIC DNA]</scope>
    <source>
        <strain evidence="1">wild type</strain>
    </source>
</reference>
<reference evidence="1" key="4">
    <citation type="submission" date="2025-09" db="UniProtKB">
        <authorList>
            <consortium name="Ensembl"/>
        </authorList>
    </citation>
    <scope>IDENTIFICATION</scope>
</reference>